<sequence>MALPNQNKAVPAQDDDDDDDSEDSDFNLDNAREELELSEEEDHDGEGDPVEESSAVASAQRKRKPSANKTFSARRKFPYTKTKADEKIRRLRQAVLRVEGEQDPTPRLAEEANDTTNDDEEEEEEGEDAATAVSMEEEKARRKAKVDGLWKEMNQLPQKTRTSSLIPSSHTKGSRAEPEPAKIYQYAGKQFTVTASGTVISGTPTTNAASTSATTTSNPASPGTTSSSPVQDNDRPRLKMRQRVDLDAIAARYGVAAEVQKLTSLEKSKLDWQQFVAKEGIADELKLHNKDGYLERRAFLQRADDRVNDQVTQLRKDSRSKKLT</sequence>
<reference evidence="7 8" key="1">
    <citation type="journal article" date="2019" name="Sci. Rep.">
        <title>Comparative genomics of chytrid fungi reveal insights into the obligate biotrophic and pathogenic lifestyle of Synchytrium endobioticum.</title>
        <authorList>
            <person name="van de Vossenberg B.T.L.H."/>
            <person name="Warris S."/>
            <person name="Nguyen H.D.T."/>
            <person name="van Gent-Pelzer M.P.E."/>
            <person name="Joly D.L."/>
            <person name="van de Geest H.C."/>
            <person name="Bonants P.J.M."/>
            <person name="Smith D.S."/>
            <person name="Levesque C.A."/>
            <person name="van der Lee T.A.J."/>
        </authorList>
    </citation>
    <scope>NUCLEOTIDE SEQUENCE [LARGE SCALE GENOMIC DNA]</scope>
    <source>
        <strain evidence="6 8">LEV6574</strain>
        <strain evidence="5 7">MB42</strain>
    </source>
</reference>
<dbReference type="EMBL" id="QEAN01000206">
    <property type="protein sequence ID" value="TPX43217.1"/>
    <property type="molecule type" value="Genomic_DNA"/>
</dbReference>
<evidence type="ECO:0000256" key="3">
    <source>
        <dbReference type="SAM" id="MobiDB-lite"/>
    </source>
</evidence>
<evidence type="ECO:0000313" key="6">
    <source>
        <dbReference type="EMBL" id="TPX45966.1"/>
    </source>
</evidence>
<feature type="domain" description="BCNT-C" evidence="4">
    <location>
        <begin position="240"/>
        <end position="321"/>
    </location>
</feature>
<evidence type="ECO:0000256" key="2">
    <source>
        <dbReference type="ARBA" id="ARBA00019138"/>
    </source>
</evidence>
<dbReference type="InterPro" id="IPR011421">
    <property type="entry name" value="BCNT-C"/>
</dbReference>
<dbReference type="EMBL" id="QEAM01000120">
    <property type="protein sequence ID" value="TPX45966.1"/>
    <property type="molecule type" value="Genomic_DNA"/>
</dbReference>
<feature type="compositionally biased region" description="Low complexity" evidence="3">
    <location>
        <begin position="201"/>
        <end position="229"/>
    </location>
</feature>
<comment type="similarity">
    <text evidence="1">Belongs to the SWC5 family.</text>
</comment>
<dbReference type="Proteomes" id="UP000317494">
    <property type="component" value="Unassembled WGS sequence"/>
</dbReference>
<proteinExistence type="inferred from homology"/>
<comment type="caution">
    <text evidence="6">The sequence shown here is derived from an EMBL/GenBank/DDBJ whole genome shotgun (WGS) entry which is preliminary data.</text>
</comment>
<organism evidence="6 8">
    <name type="scientific">Synchytrium endobioticum</name>
    <dbReference type="NCBI Taxonomy" id="286115"/>
    <lineage>
        <taxon>Eukaryota</taxon>
        <taxon>Fungi</taxon>
        <taxon>Fungi incertae sedis</taxon>
        <taxon>Chytridiomycota</taxon>
        <taxon>Chytridiomycota incertae sedis</taxon>
        <taxon>Chytridiomycetes</taxon>
        <taxon>Synchytriales</taxon>
        <taxon>Synchytriaceae</taxon>
        <taxon>Synchytrium</taxon>
    </lineage>
</organism>
<feature type="compositionally biased region" description="Basic and acidic residues" evidence="3">
    <location>
        <begin position="136"/>
        <end position="150"/>
    </location>
</feature>
<feature type="compositionally biased region" description="Acidic residues" evidence="3">
    <location>
        <begin position="36"/>
        <end position="51"/>
    </location>
</feature>
<dbReference type="AlphaFoldDB" id="A0A507D3B4"/>
<dbReference type="PROSITE" id="PS51279">
    <property type="entry name" value="BCNT_C"/>
    <property type="match status" value="1"/>
</dbReference>
<evidence type="ECO:0000313" key="8">
    <source>
        <dbReference type="Proteomes" id="UP000320475"/>
    </source>
</evidence>
<evidence type="ECO:0000259" key="4">
    <source>
        <dbReference type="PROSITE" id="PS51279"/>
    </source>
</evidence>
<feature type="region of interest" description="Disordered" evidence="3">
    <location>
        <begin position="1"/>
        <end position="180"/>
    </location>
</feature>
<dbReference type="VEuPathDB" id="FungiDB:SeMB42_g04807"/>
<evidence type="ECO:0000313" key="7">
    <source>
        <dbReference type="Proteomes" id="UP000317494"/>
    </source>
</evidence>
<accession>A0A507D3B4</accession>
<dbReference type="InterPro" id="IPR027124">
    <property type="entry name" value="Swc5/CFDP1/2"/>
</dbReference>
<protein>
    <recommendedName>
        <fullName evidence="2">SWR1-complex protein 5</fullName>
    </recommendedName>
</protein>
<evidence type="ECO:0000256" key="1">
    <source>
        <dbReference type="ARBA" id="ARBA00010465"/>
    </source>
</evidence>
<keyword evidence="7" id="KW-1185">Reference proteome</keyword>
<dbReference type="STRING" id="286115.A0A507D3B4"/>
<feature type="compositionally biased region" description="Basic residues" evidence="3">
    <location>
        <begin position="60"/>
        <end position="78"/>
    </location>
</feature>
<dbReference type="GO" id="GO:0000812">
    <property type="term" value="C:Swr1 complex"/>
    <property type="evidence" value="ECO:0007669"/>
    <property type="project" value="TreeGrafter"/>
</dbReference>
<evidence type="ECO:0000313" key="5">
    <source>
        <dbReference type="EMBL" id="TPX43217.1"/>
    </source>
</evidence>
<name>A0A507D3B4_9FUNG</name>
<gene>
    <name evidence="6" type="ORF">SeLEV6574_g03522</name>
    <name evidence="5" type="ORF">SeMB42_g04807</name>
</gene>
<dbReference type="Pfam" id="PF07572">
    <property type="entry name" value="BCNT"/>
    <property type="match status" value="1"/>
</dbReference>
<dbReference type="OrthoDB" id="445677at2759"/>
<feature type="compositionally biased region" description="Acidic residues" evidence="3">
    <location>
        <begin position="13"/>
        <end position="26"/>
    </location>
</feature>
<feature type="compositionally biased region" description="Polar residues" evidence="3">
    <location>
        <begin position="155"/>
        <end position="171"/>
    </location>
</feature>
<dbReference type="PANTHER" id="PTHR48407:SF1">
    <property type="entry name" value="CRANIOFACIAL DEVELOPMENT PROTEIN 1"/>
    <property type="match status" value="1"/>
</dbReference>
<feature type="compositionally biased region" description="Acidic residues" evidence="3">
    <location>
        <begin position="111"/>
        <end position="128"/>
    </location>
</feature>
<dbReference type="Proteomes" id="UP000320475">
    <property type="component" value="Unassembled WGS sequence"/>
</dbReference>
<feature type="region of interest" description="Disordered" evidence="3">
    <location>
        <begin position="198"/>
        <end position="238"/>
    </location>
</feature>
<dbReference type="PANTHER" id="PTHR48407">
    <property type="entry name" value="CRANIOFACIAL DEVELOPMENT PROTEIN 1"/>
    <property type="match status" value="1"/>
</dbReference>